<dbReference type="Gene3D" id="1.10.3720.10">
    <property type="entry name" value="MetI-like"/>
    <property type="match status" value="1"/>
</dbReference>
<evidence type="ECO:0000259" key="8">
    <source>
        <dbReference type="PROSITE" id="PS50928"/>
    </source>
</evidence>
<name>A0ABP4YHF1_9MICO</name>
<feature type="transmembrane region" description="Helical" evidence="7">
    <location>
        <begin position="224"/>
        <end position="247"/>
    </location>
</feature>
<dbReference type="PANTHER" id="PTHR43744">
    <property type="entry name" value="ABC TRANSPORTER PERMEASE PROTEIN MG189-RELATED-RELATED"/>
    <property type="match status" value="1"/>
</dbReference>
<keyword evidence="10" id="KW-1185">Reference proteome</keyword>
<sequence length="291" mass="32112">MSSTTIDLSSHGVTRHALRRRVGRVTSQVLLFIAAVITLIPFIWMVATALKPAGEVFANPPSLIGSSIEWHNFADAWNYLPFGRFMLNGLIVAGVGTIMVVASSAMAAYAFSRLKWRGRDGTFLIYLGTLMVPQEVLIVPMFIIMRQLGWINSYQALIIPWAFTAFGTFLLRQFFMTLPDELEEAARIDGASRWTMFTRIILPLAKPALGTLAVFTFIGYWNSFLWPLLIVSDVNMATVPLGLNMFLGQTGNQWNLLMAASTISVIPSAIIVILLQRHLVSGIALSGMGGR</sequence>
<feature type="transmembrane region" description="Helical" evidence="7">
    <location>
        <begin position="85"/>
        <end position="111"/>
    </location>
</feature>
<evidence type="ECO:0000256" key="5">
    <source>
        <dbReference type="ARBA" id="ARBA00022989"/>
    </source>
</evidence>
<evidence type="ECO:0000256" key="7">
    <source>
        <dbReference type="RuleBase" id="RU363032"/>
    </source>
</evidence>
<proteinExistence type="inferred from homology"/>
<feature type="domain" description="ABC transmembrane type-1" evidence="8">
    <location>
        <begin position="86"/>
        <end position="275"/>
    </location>
</feature>
<organism evidence="9 10">
    <name type="scientific">Agromyces neolithicus</name>
    <dbReference type="NCBI Taxonomy" id="269420"/>
    <lineage>
        <taxon>Bacteria</taxon>
        <taxon>Bacillati</taxon>
        <taxon>Actinomycetota</taxon>
        <taxon>Actinomycetes</taxon>
        <taxon>Micrococcales</taxon>
        <taxon>Microbacteriaceae</taxon>
        <taxon>Agromyces</taxon>
    </lineage>
</organism>
<keyword evidence="3" id="KW-1003">Cell membrane</keyword>
<dbReference type="PROSITE" id="PS50928">
    <property type="entry name" value="ABC_TM1"/>
    <property type="match status" value="1"/>
</dbReference>
<evidence type="ECO:0000256" key="1">
    <source>
        <dbReference type="ARBA" id="ARBA00004651"/>
    </source>
</evidence>
<evidence type="ECO:0000256" key="3">
    <source>
        <dbReference type="ARBA" id="ARBA00022475"/>
    </source>
</evidence>
<dbReference type="PANTHER" id="PTHR43744:SF12">
    <property type="entry name" value="ABC TRANSPORTER PERMEASE PROTEIN MG189-RELATED"/>
    <property type="match status" value="1"/>
</dbReference>
<dbReference type="RefSeq" id="WP_344297070.1">
    <property type="nucleotide sequence ID" value="NZ_BAAANJ010000015.1"/>
</dbReference>
<evidence type="ECO:0000313" key="10">
    <source>
        <dbReference type="Proteomes" id="UP001500002"/>
    </source>
</evidence>
<comment type="similarity">
    <text evidence="7">Belongs to the binding-protein-dependent transport system permease family.</text>
</comment>
<feature type="transmembrane region" description="Helical" evidence="7">
    <location>
        <begin position="254"/>
        <end position="275"/>
    </location>
</feature>
<evidence type="ECO:0000256" key="4">
    <source>
        <dbReference type="ARBA" id="ARBA00022692"/>
    </source>
</evidence>
<evidence type="ECO:0000313" key="9">
    <source>
        <dbReference type="EMBL" id="GAA1817546.1"/>
    </source>
</evidence>
<dbReference type="InterPro" id="IPR035906">
    <property type="entry name" value="MetI-like_sf"/>
</dbReference>
<protein>
    <submittedName>
        <fullName evidence="9">Carbohydrate ABC transporter permease</fullName>
    </submittedName>
</protein>
<reference evidence="10" key="1">
    <citation type="journal article" date="2019" name="Int. J. Syst. Evol. Microbiol.">
        <title>The Global Catalogue of Microorganisms (GCM) 10K type strain sequencing project: providing services to taxonomists for standard genome sequencing and annotation.</title>
        <authorList>
            <consortium name="The Broad Institute Genomics Platform"/>
            <consortium name="The Broad Institute Genome Sequencing Center for Infectious Disease"/>
            <person name="Wu L."/>
            <person name="Ma J."/>
        </authorList>
    </citation>
    <scope>NUCLEOTIDE SEQUENCE [LARGE SCALE GENOMIC DNA]</scope>
    <source>
        <strain evidence="10">JCM 14322</strain>
    </source>
</reference>
<accession>A0ABP4YHF1</accession>
<keyword evidence="5 7" id="KW-1133">Transmembrane helix</keyword>
<feature type="transmembrane region" description="Helical" evidence="7">
    <location>
        <begin position="29"/>
        <end position="50"/>
    </location>
</feature>
<keyword evidence="2 7" id="KW-0813">Transport</keyword>
<feature type="transmembrane region" description="Helical" evidence="7">
    <location>
        <begin position="157"/>
        <end position="175"/>
    </location>
</feature>
<dbReference type="InterPro" id="IPR000515">
    <property type="entry name" value="MetI-like"/>
</dbReference>
<feature type="transmembrane region" description="Helical" evidence="7">
    <location>
        <begin position="196"/>
        <end position="218"/>
    </location>
</feature>
<feature type="transmembrane region" description="Helical" evidence="7">
    <location>
        <begin position="123"/>
        <end position="145"/>
    </location>
</feature>
<evidence type="ECO:0000256" key="6">
    <source>
        <dbReference type="ARBA" id="ARBA00023136"/>
    </source>
</evidence>
<dbReference type="Proteomes" id="UP001500002">
    <property type="component" value="Unassembled WGS sequence"/>
</dbReference>
<comment type="caution">
    <text evidence="9">The sequence shown here is derived from an EMBL/GenBank/DDBJ whole genome shotgun (WGS) entry which is preliminary data.</text>
</comment>
<dbReference type="SUPFAM" id="SSF161098">
    <property type="entry name" value="MetI-like"/>
    <property type="match status" value="1"/>
</dbReference>
<keyword evidence="6 7" id="KW-0472">Membrane</keyword>
<dbReference type="CDD" id="cd06261">
    <property type="entry name" value="TM_PBP2"/>
    <property type="match status" value="1"/>
</dbReference>
<keyword evidence="4 7" id="KW-0812">Transmembrane</keyword>
<gene>
    <name evidence="9" type="ORF">GCM10009749_29420</name>
</gene>
<dbReference type="Pfam" id="PF00528">
    <property type="entry name" value="BPD_transp_1"/>
    <property type="match status" value="1"/>
</dbReference>
<comment type="subcellular location">
    <subcellularLocation>
        <location evidence="1 7">Cell membrane</location>
        <topology evidence="1 7">Multi-pass membrane protein</topology>
    </subcellularLocation>
</comment>
<dbReference type="EMBL" id="BAAANJ010000015">
    <property type="protein sequence ID" value="GAA1817546.1"/>
    <property type="molecule type" value="Genomic_DNA"/>
</dbReference>
<evidence type="ECO:0000256" key="2">
    <source>
        <dbReference type="ARBA" id="ARBA00022448"/>
    </source>
</evidence>